<evidence type="ECO:0008006" key="6">
    <source>
        <dbReference type="Google" id="ProtNLM"/>
    </source>
</evidence>
<dbReference type="RefSeq" id="WP_345698512.1">
    <property type="nucleotide sequence ID" value="NZ_BAABIS010000001.1"/>
</dbReference>
<feature type="transmembrane region" description="Helical" evidence="3">
    <location>
        <begin position="39"/>
        <end position="59"/>
    </location>
</feature>
<evidence type="ECO:0000256" key="3">
    <source>
        <dbReference type="SAM" id="Phobius"/>
    </source>
</evidence>
<keyword evidence="3" id="KW-1133">Transmembrane helix</keyword>
<proteinExistence type="predicted"/>
<comment type="caution">
    <text evidence="4">The sequence shown here is derived from an EMBL/GenBank/DDBJ whole genome shotgun (WGS) entry which is preliminary data.</text>
</comment>
<sequence length="373" mass="39200">MSRGRHRHSSLLGRSLPPVATGVLIVAALAALVASPDPLVARSVGVAAVVAAVGLGVLLRQRDKAARTAAQLAMVRRLRSEERFEEQLAEAEYAAEVAEERATRFGRRLTAEKSRLAKAETEIARLLRERAVMVAEQALKEAEAVQKALEAARPKHPASPAAYVRAAAALRHLERRAVVDEARRESDQRAQLELRPKMPQPVPAGQAAKAAEPAAGPTLQPVHPGLRPVAPASAVVTPMPAAQPQAPSQPRALPAQASPASAPAAAVHRPRGGNFSFFGRPGTARAALRAAAPAPAVGDLADVVGDEAVADSERYAAEAALRPADGGTPEHQAVEQAPAHQRSEPQAAPEVVDLTPHDETELLELPELRAGRS</sequence>
<accession>A0ABP9DY30</accession>
<dbReference type="EMBL" id="BAABIS010000001">
    <property type="protein sequence ID" value="GAA4860619.1"/>
    <property type="molecule type" value="Genomic_DNA"/>
</dbReference>
<feature type="compositionally biased region" description="Basic and acidic residues" evidence="2">
    <location>
        <begin position="355"/>
        <end position="373"/>
    </location>
</feature>
<feature type="compositionally biased region" description="Low complexity" evidence="2">
    <location>
        <begin position="203"/>
        <end position="217"/>
    </location>
</feature>
<evidence type="ECO:0000256" key="1">
    <source>
        <dbReference type="SAM" id="Coils"/>
    </source>
</evidence>
<evidence type="ECO:0000313" key="5">
    <source>
        <dbReference type="Proteomes" id="UP001501752"/>
    </source>
</evidence>
<reference evidence="5" key="1">
    <citation type="journal article" date="2019" name="Int. J. Syst. Evol. Microbiol.">
        <title>The Global Catalogue of Microorganisms (GCM) 10K type strain sequencing project: providing services to taxonomists for standard genome sequencing and annotation.</title>
        <authorList>
            <consortium name="The Broad Institute Genomics Platform"/>
            <consortium name="The Broad Institute Genome Sequencing Center for Infectious Disease"/>
            <person name="Wu L."/>
            <person name="Ma J."/>
        </authorList>
    </citation>
    <scope>NUCLEOTIDE SEQUENCE [LARGE SCALE GENOMIC DNA]</scope>
    <source>
        <strain evidence="5">JCM 13006</strain>
    </source>
</reference>
<keyword evidence="5" id="KW-1185">Reference proteome</keyword>
<feature type="region of interest" description="Disordered" evidence="2">
    <location>
        <begin position="320"/>
        <end position="373"/>
    </location>
</feature>
<keyword evidence="3" id="KW-0472">Membrane</keyword>
<feature type="region of interest" description="Disordered" evidence="2">
    <location>
        <begin position="179"/>
        <end position="219"/>
    </location>
</feature>
<dbReference type="Proteomes" id="UP001501752">
    <property type="component" value="Unassembled WGS sequence"/>
</dbReference>
<name>A0ABP9DY30_9ACTN</name>
<keyword evidence="1" id="KW-0175">Coiled coil</keyword>
<keyword evidence="3" id="KW-0812">Transmembrane</keyword>
<organism evidence="4 5">
    <name type="scientific">Kitasatospora terrestris</name>
    <dbReference type="NCBI Taxonomy" id="258051"/>
    <lineage>
        <taxon>Bacteria</taxon>
        <taxon>Bacillati</taxon>
        <taxon>Actinomycetota</taxon>
        <taxon>Actinomycetes</taxon>
        <taxon>Kitasatosporales</taxon>
        <taxon>Streptomycetaceae</taxon>
        <taxon>Kitasatospora</taxon>
    </lineage>
</organism>
<evidence type="ECO:0000313" key="4">
    <source>
        <dbReference type="EMBL" id="GAA4860619.1"/>
    </source>
</evidence>
<evidence type="ECO:0000256" key="2">
    <source>
        <dbReference type="SAM" id="MobiDB-lite"/>
    </source>
</evidence>
<feature type="compositionally biased region" description="Basic and acidic residues" evidence="2">
    <location>
        <begin position="179"/>
        <end position="196"/>
    </location>
</feature>
<feature type="coiled-coil region" evidence="1">
    <location>
        <begin position="81"/>
        <end position="152"/>
    </location>
</feature>
<feature type="transmembrane region" description="Helical" evidence="3">
    <location>
        <begin position="12"/>
        <end position="33"/>
    </location>
</feature>
<protein>
    <recommendedName>
        <fullName evidence="6">Secreted protein</fullName>
    </recommendedName>
</protein>
<gene>
    <name evidence="4" type="ORF">GCM10023235_43370</name>
</gene>